<gene>
    <name evidence="1" type="ORF">METZ01_LOCUS18275</name>
</gene>
<accession>A0A381PEI7</accession>
<protein>
    <submittedName>
        <fullName evidence="1">Uncharacterized protein</fullName>
    </submittedName>
</protein>
<dbReference type="AlphaFoldDB" id="A0A381PEI7"/>
<name>A0A381PEI7_9ZZZZ</name>
<evidence type="ECO:0000313" key="1">
    <source>
        <dbReference type="EMBL" id="SUZ65421.1"/>
    </source>
</evidence>
<proteinExistence type="predicted"/>
<reference evidence="1" key="1">
    <citation type="submission" date="2018-05" db="EMBL/GenBank/DDBJ databases">
        <authorList>
            <person name="Lanie J.A."/>
            <person name="Ng W.-L."/>
            <person name="Kazmierczak K.M."/>
            <person name="Andrzejewski T.M."/>
            <person name="Davidsen T.M."/>
            <person name="Wayne K.J."/>
            <person name="Tettelin H."/>
            <person name="Glass J.I."/>
            <person name="Rusch D."/>
            <person name="Podicherti R."/>
            <person name="Tsui H.-C.T."/>
            <person name="Winkler M.E."/>
        </authorList>
    </citation>
    <scope>NUCLEOTIDE SEQUENCE</scope>
</reference>
<organism evidence="1">
    <name type="scientific">marine metagenome</name>
    <dbReference type="NCBI Taxonomy" id="408172"/>
    <lineage>
        <taxon>unclassified sequences</taxon>
        <taxon>metagenomes</taxon>
        <taxon>ecological metagenomes</taxon>
    </lineage>
</organism>
<dbReference type="EMBL" id="UINC01000959">
    <property type="protein sequence ID" value="SUZ65421.1"/>
    <property type="molecule type" value="Genomic_DNA"/>
</dbReference>
<sequence>MAFKTKVVLVVLLAALLIGVPPGLGQQPPADNRGNLYSIWLKLSMMGHNQSEIEGILTGITEQQLQRLKNRLRRDVLETLMHHNLHNEIELSRTEQDLVMIRDIIRTEIRFAGLENDRLLQRMIRHKFGIALQNI</sequence>